<protein>
    <submittedName>
        <fullName evidence="1">Uncharacterized protein</fullName>
    </submittedName>
</protein>
<evidence type="ECO:0000313" key="1">
    <source>
        <dbReference type="EMBL" id="KAK3060160.1"/>
    </source>
</evidence>
<name>A0ACC3D0X0_9PEZI</name>
<reference evidence="1" key="1">
    <citation type="submission" date="2024-09" db="EMBL/GenBank/DDBJ databases">
        <title>Black Yeasts Isolated from many extreme environments.</title>
        <authorList>
            <person name="Coleine C."/>
            <person name="Stajich J.E."/>
            <person name="Selbmann L."/>
        </authorList>
    </citation>
    <scope>NUCLEOTIDE SEQUENCE</scope>
    <source>
        <strain evidence="1">CCFEE 5737</strain>
    </source>
</reference>
<accession>A0ACC3D0X0</accession>
<dbReference type="EMBL" id="JAWDJW010008809">
    <property type="protein sequence ID" value="KAK3060160.1"/>
    <property type="molecule type" value="Genomic_DNA"/>
</dbReference>
<gene>
    <name evidence="1" type="ORF">LTS18_009176</name>
</gene>
<keyword evidence="2" id="KW-1185">Reference proteome</keyword>
<sequence length="86" mass="9717">MSIFVPYSDPVFQSHESYLTDRVDPSHPKGGVKRGREVHAGQRVLLAKDLCKLSTSVSMRTAHDTVAKPDLVEWDVYKELALEVDY</sequence>
<dbReference type="Proteomes" id="UP001186974">
    <property type="component" value="Unassembled WGS sequence"/>
</dbReference>
<comment type="caution">
    <text evidence="1">The sequence shown here is derived from an EMBL/GenBank/DDBJ whole genome shotgun (WGS) entry which is preliminary data.</text>
</comment>
<evidence type="ECO:0000313" key="2">
    <source>
        <dbReference type="Proteomes" id="UP001186974"/>
    </source>
</evidence>
<proteinExistence type="predicted"/>
<organism evidence="1 2">
    <name type="scientific">Coniosporium uncinatum</name>
    <dbReference type="NCBI Taxonomy" id="93489"/>
    <lineage>
        <taxon>Eukaryota</taxon>
        <taxon>Fungi</taxon>
        <taxon>Dikarya</taxon>
        <taxon>Ascomycota</taxon>
        <taxon>Pezizomycotina</taxon>
        <taxon>Dothideomycetes</taxon>
        <taxon>Dothideomycetes incertae sedis</taxon>
        <taxon>Coniosporium</taxon>
    </lineage>
</organism>